<feature type="region of interest" description="Disordered" evidence="1">
    <location>
        <begin position="15"/>
        <end position="47"/>
    </location>
</feature>
<keyword evidence="3" id="KW-1185">Reference proteome</keyword>
<sequence>MMAASMGPNFTGHPAAMGHQAVAGHPMGPGMPPNAAQQGAPGGGMPQQFGAHMAVSGPGGQVNPAMMGVMPPGANPQVQLHNLSPAQQQLFHQHQHQLQNQLQNPSAVAAMRQHQLLQHQQAQARQALMAQQVQVNMGVGGGIPMGMPLQQLNPQQLQALRGRMGPGTNPQAIMAQQLALQQQQAAQQQAAQQAAHNQQMSGGPNHGQPMPMNAQNMAALQQQQQAQQQAQQQQQQQQQAQQQQQQQHQQQQQQQSQMGGAGGQNQASAQQQVSQQGQGQPQSQPQAQQPGQQPQPTPQQSSQAGTPAPSGQQTPAQTPASGPAQGPQAQQQGQGPMQAQQMHPQGQQQMNPAQQFAMQTSIFQQQQQRRESIKAQCLMRLLQLSEHLSSFPGAKGKDDMLYWNTFANRFFSHGGMFRHALHISDGEDTSDKSYEILYPAIARYFHTHFSSGVKSMQLTLDKSGNERLLSGDFYCFDNAKASLTYWYESGSHVVATGTLRATFDGEFKLELLEFLTTSHEEYIPRKQVIEAAKPAHIWFKEWHQVNTQDGKQSPEMSKKSKAKQLKSPQRQPPEVLEGLPDSAVNSKGVTEAVHQFHEMVEVVCQMNPLFSFCHTNPGISPYMALDQYVATCINGAPAGMNGQPMPQGGGPRTPSFGQFPMGASPAAAHMNLPGSPHIGSPAPGQMQAPGMQLQPSQQGTSSSGPSANTSPASNKRRRPSAVKVEEDGSGAPTPAGSGPQVNGIQNRPTKPPTPRMPKRVKGNPS</sequence>
<gene>
    <name evidence="2" type="ORF">JDV02_002637</name>
</gene>
<dbReference type="AlphaFoldDB" id="A0A9Q8V7X8"/>
<reference evidence="2" key="1">
    <citation type="submission" date="2021-11" db="EMBL/GenBank/DDBJ databases">
        <title>Purpureocillium_takamizusanense_genome.</title>
        <authorList>
            <person name="Nguyen N.-H."/>
        </authorList>
    </citation>
    <scope>NUCLEOTIDE SEQUENCE</scope>
    <source>
        <strain evidence="2">PT3</strain>
    </source>
</reference>
<feature type="compositionally biased region" description="Low complexity" evidence="1">
    <location>
        <begin position="312"/>
        <end position="355"/>
    </location>
</feature>
<feature type="region of interest" description="Disordered" evidence="1">
    <location>
        <begin position="642"/>
        <end position="765"/>
    </location>
</feature>
<evidence type="ECO:0000313" key="3">
    <source>
        <dbReference type="Proteomes" id="UP000829364"/>
    </source>
</evidence>
<dbReference type="GeneID" id="72064598"/>
<evidence type="ECO:0000256" key="1">
    <source>
        <dbReference type="SAM" id="MobiDB-lite"/>
    </source>
</evidence>
<feature type="compositionally biased region" description="Low complexity" evidence="1">
    <location>
        <begin position="729"/>
        <end position="739"/>
    </location>
</feature>
<dbReference type="OrthoDB" id="774557at2759"/>
<feature type="region of interest" description="Disordered" evidence="1">
    <location>
        <begin position="184"/>
        <end position="212"/>
    </location>
</feature>
<dbReference type="KEGG" id="ptkz:JDV02_002637"/>
<dbReference type="InterPro" id="IPR029005">
    <property type="entry name" value="LIM-bd/SEUSS"/>
</dbReference>
<protein>
    <submittedName>
        <fullName evidence="2">Uncharacterized protein</fullName>
    </submittedName>
</protein>
<dbReference type="Proteomes" id="UP000829364">
    <property type="component" value="Chromosome 2"/>
</dbReference>
<feature type="compositionally biased region" description="Low complexity" evidence="1">
    <location>
        <begin position="251"/>
        <end position="305"/>
    </location>
</feature>
<feature type="compositionally biased region" description="Basic residues" evidence="1">
    <location>
        <begin position="756"/>
        <end position="765"/>
    </location>
</feature>
<feature type="compositionally biased region" description="Low complexity" evidence="1">
    <location>
        <begin position="692"/>
        <end position="706"/>
    </location>
</feature>
<accession>A0A9Q8V7X8</accession>
<dbReference type="RefSeq" id="XP_047839654.1">
    <property type="nucleotide sequence ID" value="XM_047983682.1"/>
</dbReference>
<organism evidence="2 3">
    <name type="scientific">Purpureocillium takamizusanense</name>
    <dbReference type="NCBI Taxonomy" id="2060973"/>
    <lineage>
        <taxon>Eukaryota</taxon>
        <taxon>Fungi</taxon>
        <taxon>Dikarya</taxon>
        <taxon>Ascomycota</taxon>
        <taxon>Pezizomycotina</taxon>
        <taxon>Sordariomycetes</taxon>
        <taxon>Hypocreomycetidae</taxon>
        <taxon>Hypocreales</taxon>
        <taxon>Ophiocordycipitaceae</taxon>
        <taxon>Purpureocillium</taxon>
    </lineage>
</organism>
<proteinExistence type="predicted"/>
<feature type="region of interest" description="Disordered" evidence="1">
    <location>
        <begin position="251"/>
        <end position="355"/>
    </location>
</feature>
<evidence type="ECO:0000313" key="2">
    <source>
        <dbReference type="EMBL" id="UNI16173.1"/>
    </source>
</evidence>
<feature type="compositionally biased region" description="Low complexity" evidence="1">
    <location>
        <begin position="184"/>
        <end position="199"/>
    </location>
</feature>
<dbReference type="EMBL" id="CP086355">
    <property type="protein sequence ID" value="UNI16173.1"/>
    <property type="molecule type" value="Genomic_DNA"/>
</dbReference>
<name>A0A9Q8V7X8_9HYPO</name>
<feature type="region of interest" description="Disordered" evidence="1">
    <location>
        <begin position="548"/>
        <end position="583"/>
    </location>
</feature>
<dbReference type="Pfam" id="PF01803">
    <property type="entry name" value="LIM_bind"/>
    <property type="match status" value="1"/>
</dbReference>
<dbReference type="PANTHER" id="PTHR10378">
    <property type="entry name" value="LIM DOMAIN-BINDING PROTEIN"/>
    <property type="match status" value="1"/>
</dbReference>